<sequence length="202" mass="20110">MRTSTLTLLTATGALTSAFPQASNYATSGTSAGVVPLGDNCDPNTSTCALNSQCYATNSMLQPRCGNFQAACTINEQCAFNTCNVQQGLCNGFLSSIGGSTATSIGPMGSMAGYVTTTSVSGSATGTTTIISTKTVTATTTVQGVRNGTMTMRPTGSGGLRPTGSARPSSSVVPYTGAADGLEAGSVSLILAVVFGLGAWAL</sequence>
<feature type="region of interest" description="Disordered" evidence="1">
    <location>
        <begin position="147"/>
        <end position="171"/>
    </location>
</feature>
<organism evidence="3 4">
    <name type="scientific">Passalora fulva</name>
    <name type="common">Tomato leaf mold</name>
    <name type="synonym">Cladosporium fulvum</name>
    <dbReference type="NCBI Taxonomy" id="5499"/>
    <lineage>
        <taxon>Eukaryota</taxon>
        <taxon>Fungi</taxon>
        <taxon>Dikarya</taxon>
        <taxon>Ascomycota</taxon>
        <taxon>Pezizomycotina</taxon>
        <taxon>Dothideomycetes</taxon>
        <taxon>Dothideomycetidae</taxon>
        <taxon>Mycosphaerellales</taxon>
        <taxon>Mycosphaerellaceae</taxon>
        <taxon>Fulvia</taxon>
    </lineage>
</organism>
<proteinExistence type="predicted"/>
<feature type="chain" id="PRO_5040393104" evidence="2">
    <location>
        <begin position="19"/>
        <end position="202"/>
    </location>
</feature>
<dbReference type="AlphaFoldDB" id="A0A9Q8UUX2"/>
<keyword evidence="4" id="KW-1185">Reference proteome</keyword>
<dbReference type="OrthoDB" id="3650646at2759"/>
<evidence type="ECO:0000256" key="2">
    <source>
        <dbReference type="SAM" id="SignalP"/>
    </source>
</evidence>
<keyword evidence="2" id="KW-0732">Signal</keyword>
<name>A0A9Q8UUX2_PASFU</name>
<feature type="signal peptide" evidence="2">
    <location>
        <begin position="1"/>
        <end position="18"/>
    </location>
</feature>
<protein>
    <submittedName>
        <fullName evidence="3">Uncharacterized protein</fullName>
    </submittedName>
</protein>
<reference evidence="3" key="2">
    <citation type="journal article" date="2022" name="Microb. Genom.">
        <title>A chromosome-scale genome assembly of the tomato pathogen Cladosporium fulvum reveals a compartmentalized genome architecture and the presence of a dispensable chromosome.</title>
        <authorList>
            <person name="Zaccaron A.Z."/>
            <person name="Chen L.H."/>
            <person name="Samaras A."/>
            <person name="Stergiopoulos I."/>
        </authorList>
    </citation>
    <scope>NUCLEOTIDE SEQUENCE</scope>
    <source>
        <strain evidence="3">Race5_Kim</strain>
    </source>
</reference>
<evidence type="ECO:0000313" key="4">
    <source>
        <dbReference type="Proteomes" id="UP000756132"/>
    </source>
</evidence>
<reference evidence="3" key="1">
    <citation type="submission" date="2021-12" db="EMBL/GenBank/DDBJ databases">
        <authorList>
            <person name="Zaccaron A."/>
            <person name="Stergiopoulos I."/>
        </authorList>
    </citation>
    <scope>NUCLEOTIDE SEQUENCE</scope>
    <source>
        <strain evidence="3">Race5_Kim</strain>
    </source>
</reference>
<dbReference type="KEGG" id="ffu:CLAFUR5_12670"/>
<evidence type="ECO:0000256" key="1">
    <source>
        <dbReference type="SAM" id="MobiDB-lite"/>
    </source>
</evidence>
<evidence type="ECO:0000313" key="3">
    <source>
        <dbReference type="EMBL" id="UJO23320.1"/>
    </source>
</evidence>
<gene>
    <name evidence="3" type="ORF">CLAFUR5_12670</name>
</gene>
<accession>A0A9Q8UUX2</accession>
<dbReference type="RefSeq" id="XP_047767686.1">
    <property type="nucleotide sequence ID" value="XM_047911818.1"/>
</dbReference>
<dbReference type="EMBL" id="CP090173">
    <property type="protein sequence ID" value="UJO23320.1"/>
    <property type="molecule type" value="Genomic_DNA"/>
</dbReference>
<dbReference type="GeneID" id="71992548"/>
<dbReference type="Proteomes" id="UP000756132">
    <property type="component" value="Chromosome 11"/>
</dbReference>